<name>C7NKP3_KYTSD</name>
<dbReference type="Proteomes" id="UP000006666">
    <property type="component" value="Chromosome"/>
</dbReference>
<sequence length="116" mass="12567">MNLAYKALATVLPIVASVVARKISDGTWKFTTGKSAQNPDDPEVGFKEAAAFAILSGAVVGVMRMLANRQASHVYMKQNGKLPPDLQKKLGLTDEQAREKAQAKLKAEQDKKAAKR</sequence>
<reference evidence="3 4" key="1">
    <citation type="journal article" date="2009" name="Stand. Genomic Sci.">
        <title>Complete genome sequence of Kytococcus sedentarius type strain (541).</title>
        <authorList>
            <person name="Sims D."/>
            <person name="Brettin T."/>
            <person name="Detter J.C."/>
            <person name="Han C."/>
            <person name="Lapidus A."/>
            <person name="Copeland A."/>
            <person name="Glavina Del Rio T."/>
            <person name="Nolan M."/>
            <person name="Chen F."/>
            <person name="Lucas S."/>
            <person name="Tice H."/>
            <person name="Cheng J.F."/>
            <person name="Bruce D."/>
            <person name="Goodwin L."/>
            <person name="Pitluck S."/>
            <person name="Ovchinnikova G."/>
            <person name="Pati A."/>
            <person name="Ivanova N."/>
            <person name="Mavrommatis K."/>
            <person name="Chen A."/>
            <person name="Palaniappan K."/>
            <person name="D'haeseleer P."/>
            <person name="Chain P."/>
            <person name="Bristow J."/>
            <person name="Eisen J.A."/>
            <person name="Markowitz V."/>
            <person name="Hugenholtz P."/>
            <person name="Schneider S."/>
            <person name="Goker M."/>
            <person name="Pukall R."/>
            <person name="Kyrpides N.C."/>
            <person name="Klenk H.P."/>
        </authorList>
    </citation>
    <scope>NUCLEOTIDE SEQUENCE [LARGE SCALE GENOMIC DNA]</scope>
    <source>
        <strain evidence="4">ATCC 14392 / DSM 20547 / JCM 11482 / CCUG 33030 / NBRC 15357 / NCTC 11040 / CCM 314 / 541</strain>
    </source>
</reference>
<dbReference type="HOGENOM" id="CLU_168912_0_1_11"/>
<dbReference type="EMBL" id="CP001686">
    <property type="protein sequence ID" value="ACV05529.1"/>
    <property type="molecule type" value="Genomic_DNA"/>
</dbReference>
<dbReference type="KEGG" id="kse:Ksed_04560"/>
<gene>
    <name evidence="3" type="ordered locus">Ksed_04560</name>
</gene>
<keyword evidence="2" id="KW-1133">Transmembrane helix</keyword>
<accession>C7NKP3</accession>
<keyword evidence="4" id="KW-1185">Reference proteome</keyword>
<evidence type="ECO:0000313" key="4">
    <source>
        <dbReference type="Proteomes" id="UP000006666"/>
    </source>
</evidence>
<dbReference type="eggNOG" id="ENOG50339QH">
    <property type="taxonomic scope" value="Bacteria"/>
</dbReference>
<evidence type="ECO:0000256" key="1">
    <source>
        <dbReference type="SAM" id="MobiDB-lite"/>
    </source>
</evidence>
<dbReference type="RefSeq" id="WP_012801947.1">
    <property type="nucleotide sequence ID" value="NC_013169.1"/>
</dbReference>
<evidence type="ECO:0000256" key="2">
    <source>
        <dbReference type="SAM" id="Phobius"/>
    </source>
</evidence>
<organism evidence="3 4">
    <name type="scientific">Kytococcus sedentarius (strain ATCC 14392 / DSM 20547 / JCM 11482 / CCUG 33030 / NBRC 15357 / NCTC 11040 / CCM 314 / 541)</name>
    <name type="common">Micrococcus sedentarius</name>
    <dbReference type="NCBI Taxonomy" id="478801"/>
    <lineage>
        <taxon>Bacteria</taxon>
        <taxon>Bacillati</taxon>
        <taxon>Actinomycetota</taxon>
        <taxon>Actinomycetes</taxon>
        <taxon>Micrococcales</taxon>
        <taxon>Kytococcaceae</taxon>
        <taxon>Kytococcus</taxon>
    </lineage>
</organism>
<keyword evidence="2" id="KW-0812">Transmembrane</keyword>
<feature type="region of interest" description="Disordered" evidence="1">
    <location>
        <begin position="94"/>
        <end position="116"/>
    </location>
</feature>
<dbReference type="AlphaFoldDB" id="C7NKP3"/>
<evidence type="ECO:0000313" key="3">
    <source>
        <dbReference type="EMBL" id="ACV05529.1"/>
    </source>
</evidence>
<feature type="transmembrane region" description="Helical" evidence="2">
    <location>
        <begin position="49"/>
        <end position="67"/>
    </location>
</feature>
<dbReference type="Pfam" id="PF14019">
    <property type="entry name" value="DUF4235"/>
    <property type="match status" value="1"/>
</dbReference>
<keyword evidence="2" id="KW-0472">Membrane</keyword>
<protein>
    <recommendedName>
        <fullName evidence="5">DUF4235 domain-containing protein</fullName>
    </recommendedName>
</protein>
<dbReference type="InterPro" id="IPR025329">
    <property type="entry name" value="DUF4235"/>
</dbReference>
<evidence type="ECO:0008006" key="5">
    <source>
        <dbReference type="Google" id="ProtNLM"/>
    </source>
</evidence>
<proteinExistence type="predicted"/>